<organism evidence="1">
    <name type="scientific">marine metagenome</name>
    <dbReference type="NCBI Taxonomy" id="408172"/>
    <lineage>
        <taxon>unclassified sequences</taxon>
        <taxon>metagenomes</taxon>
        <taxon>ecological metagenomes</taxon>
    </lineage>
</organism>
<gene>
    <name evidence="1" type="ORF">METZ01_LOCUS174150</name>
</gene>
<feature type="non-terminal residue" evidence="1">
    <location>
        <position position="77"/>
    </location>
</feature>
<dbReference type="EMBL" id="UINC01032890">
    <property type="protein sequence ID" value="SVB21296.1"/>
    <property type="molecule type" value="Genomic_DNA"/>
</dbReference>
<dbReference type="AlphaFoldDB" id="A0A382C5F6"/>
<evidence type="ECO:0000313" key="1">
    <source>
        <dbReference type="EMBL" id="SVB21296.1"/>
    </source>
</evidence>
<protein>
    <recommendedName>
        <fullName evidence="2">Lipoprotein</fullName>
    </recommendedName>
</protein>
<accession>A0A382C5F6</accession>
<dbReference type="PROSITE" id="PS51257">
    <property type="entry name" value="PROKAR_LIPOPROTEIN"/>
    <property type="match status" value="1"/>
</dbReference>
<proteinExistence type="predicted"/>
<name>A0A382C5F6_9ZZZZ</name>
<sequence length="77" mass="9077">MTRWIQFFTLLLLPGIFAGCESISQNSTYSSGWHDSYLHNSSWHDYGFRPRSVTLPNKPINQMNEEELRQTTRAINW</sequence>
<evidence type="ECO:0008006" key="2">
    <source>
        <dbReference type="Google" id="ProtNLM"/>
    </source>
</evidence>
<reference evidence="1" key="1">
    <citation type="submission" date="2018-05" db="EMBL/GenBank/DDBJ databases">
        <authorList>
            <person name="Lanie J.A."/>
            <person name="Ng W.-L."/>
            <person name="Kazmierczak K.M."/>
            <person name="Andrzejewski T.M."/>
            <person name="Davidsen T.M."/>
            <person name="Wayne K.J."/>
            <person name="Tettelin H."/>
            <person name="Glass J.I."/>
            <person name="Rusch D."/>
            <person name="Podicherti R."/>
            <person name="Tsui H.-C.T."/>
            <person name="Winkler M.E."/>
        </authorList>
    </citation>
    <scope>NUCLEOTIDE SEQUENCE</scope>
</reference>